<reference evidence="2 3" key="1">
    <citation type="journal article" date="2001" name="J. Bacteriol.">
        <title>Genome sequence and comparative analysis of the solvent-producing bacterium Clostridium acetobutylicum.</title>
        <authorList>
            <person name="Nolling J."/>
            <person name="Breton G."/>
            <person name="Omelchenko M.V."/>
            <person name="Makarova K.S."/>
            <person name="Zeng Q."/>
            <person name="Gibson R."/>
            <person name="Lee H.M."/>
            <person name="Dubois J."/>
            <person name="Qiu D."/>
            <person name="Hitti J."/>
            <person name="Wolf Y.I."/>
            <person name="Tatusov R.L."/>
            <person name="Sabathe F."/>
            <person name="Doucette-Stamm L."/>
            <person name="Soucaille P."/>
            <person name="Daly M.J."/>
            <person name="Bennett G.N."/>
            <person name="Koonin E.V."/>
            <person name="Smith D.R."/>
        </authorList>
    </citation>
    <scope>NUCLEOTIDE SEQUENCE [LARGE SCALE GENOMIC DNA]</scope>
    <source>
        <strain evidence="3">ATCC 824 / DSM 792 / JCM 1419 / LMG 5710 / VKM B-1787</strain>
    </source>
</reference>
<dbReference type="PATRIC" id="fig|272562.8.peg.3206"/>
<name>Q97ET3_CLOAB</name>
<dbReference type="Proteomes" id="UP000000814">
    <property type="component" value="Chromosome"/>
</dbReference>
<dbReference type="HOGENOM" id="CLU_1802706_0_0_9"/>
<dbReference type="KEGG" id="cac:CA_C3023"/>
<accession>Q97ET3</accession>
<proteinExistence type="predicted"/>
<dbReference type="AlphaFoldDB" id="Q97ET3"/>
<keyword evidence="1" id="KW-0472">Membrane</keyword>
<protein>
    <submittedName>
        <fullName evidence="2">Uncharacterized protein</fullName>
    </submittedName>
</protein>
<dbReference type="OrthoDB" id="9991020at2"/>
<gene>
    <name evidence="2" type="ordered locus">CA_C3023</name>
</gene>
<evidence type="ECO:0000256" key="1">
    <source>
        <dbReference type="SAM" id="Phobius"/>
    </source>
</evidence>
<dbReference type="EMBL" id="AE001437">
    <property type="protein sequence ID" value="AAK80964.1"/>
    <property type="molecule type" value="Genomic_DNA"/>
</dbReference>
<keyword evidence="1" id="KW-0812">Transmembrane</keyword>
<dbReference type="STRING" id="272562.CA_C3023"/>
<evidence type="ECO:0000313" key="2">
    <source>
        <dbReference type="EMBL" id="AAK80964.1"/>
    </source>
</evidence>
<keyword evidence="3" id="KW-1185">Reference proteome</keyword>
<feature type="transmembrane region" description="Helical" evidence="1">
    <location>
        <begin position="12"/>
        <end position="33"/>
    </location>
</feature>
<evidence type="ECO:0000313" key="3">
    <source>
        <dbReference type="Proteomes" id="UP000000814"/>
    </source>
</evidence>
<dbReference type="PIR" id="A97272">
    <property type="entry name" value="A97272"/>
</dbReference>
<dbReference type="eggNOG" id="ENOG50325JP">
    <property type="taxonomic scope" value="Bacteria"/>
</dbReference>
<dbReference type="RefSeq" id="WP_010966305.1">
    <property type="nucleotide sequence ID" value="NC_003030.1"/>
</dbReference>
<organism evidence="2 3">
    <name type="scientific">Clostridium acetobutylicum (strain ATCC 824 / DSM 792 / JCM 1419 / IAM 19013 / LMG 5710 / NBRC 13948 / NRRL B-527 / VKM B-1787 / 2291 / W)</name>
    <dbReference type="NCBI Taxonomy" id="272562"/>
    <lineage>
        <taxon>Bacteria</taxon>
        <taxon>Bacillati</taxon>
        <taxon>Bacillota</taxon>
        <taxon>Clostridia</taxon>
        <taxon>Eubacteriales</taxon>
        <taxon>Clostridiaceae</taxon>
        <taxon>Clostridium</taxon>
    </lineage>
</organism>
<sequence>MLIMGFLKNKKVVISLIIIICLLFLSIISYLSFKYVKAANNNHTNLTNIKNISQDIEGIMYTDNTSGNTYNVKFYYLDGRDIRNIKPKSSKCSIRILSKVKTGDLNLKLKKNNNIIIFDKTISNKSVNSNITLNVTGVDSNGFNIEVTAKKAHNGIVYIEFN</sequence>
<keyword evidence="1" id="KW-1133">Transmembrane helix</keyword>